<proteinExistence type="predicted"/>
<dbReference type="STRING" id="763407.A0A167NVU6"/>
<dbReference type="RefSeq" id="XP_018294756.1">
    <property type="nucleotide sequence ID" value="XM_018435184.1"/>
</dbReference>
<dbReference type="Gene3D" id="1.20.1280.50">
    <property type="match status" value="1"/>
</dbReference>
<dbReference type="InterPro" id="IPR036322">
    <property type="entry name" value="WD40_repeat_dom_sf"/>
</dbReference>
<dbReference type="InterPro" id="IPR015943">
    <property type="entry name" value="WD40/YVTN_repeat-like_dom_sf"/>
</dbReference>
<dbReference type="PANTHER" id="PTHR44436">
    <property type="entry name" value="F-BOX/WD REPEAT-CONTAINING PROTEIN 2"/>
    <property type="match status" value="1"/>
</dbReference>
<keyword evidence="1" id="KW-0853">WD repeat</keyword>
<dbReference type="OrthoDB" id="3219396at2759"/>
<keyword evidence="6" id="KW-1185">Reference proteome</keyword>
<dbReference type="PROSITE" id="PS50181">
    <property type="entry name" value="FBOX"/>
    <property type="match status" value="1"/>
</dbReference>
<dbReference type="Gene3D" id="2.130.10.10">
    <property type="entry name" value="YVTN repeat-like/Quinoprotein amine dehydrogenase"/>
    <property type="match status" value="1"/>
</dbReference>
<protein>
    <recommendedName>
        <fullName evidence="4">F-box domain-containing protein</fullName>
    </recommendedName>
</protein>
<feature type="compositionally biased region" description="Pro residues" evidence="3">
    <location>
        <begin position="393"/>
        <end position="407"/>
    </location>
</feature>
<sequence>MTRRKSVQELVRPLRKLTLLTGHSSKSLSLVPEQTIQCHEQPTFLSRLPHEIALTILRFLPFEDLVRVQLTCRRWRTIAQDISIWRTRYQSLCKKYPDIHLHLQTTKINDLTNLSWQTRYCQAISSTNWRMGSVQRLCKISCEGGRILSIKLRANILVTLNEDNCVRLYEYSTSNGFQLQIKWTFGDVSQPANVVECIDILPEINILVVALRGSKCIFYDINKKNPREPIQVLKGGSHPSFVPDSIALNQDYFAVLGRKPSALFVWHWRKGVRLANKAFDNQPHSVYLSDHHVVTISVDGIAHAFDILDQTKSAVPHTLPPCSMPSVEYDGSLSMVLAPFQSRRIHHFQWTPLPSKDISGDNLLSLLPTQSISTPHSSPPQMSSPSSTQAPAPSIPTPSPSPTPPSPRRNLLPSLLSRHKKKEKEPRDPLLMRLRRHSSYNDYGYACQMRTAHYIKQQQHPHSHFYSPTTSIRTPDFSHKPALIHSIRTSPLGRTALEIINVATHNGRVATLNRHGDIALYALNGTTAARVSLPTGECEWIEPAADHSRQDDRLSDGYDFVRSRLAMGPMGIVYGGREGDVWWMDFGCRPNFF</sequence>
<dbReference type="EMBL" id="KV440975">
    <property type="protein sequence ID" value="OAD76716.1"/>
    <property type="molecule type" value="Genomic_DNA"/>
</dbReference>
<evidence type="ECO:0000256" key="3">
    <source>
        <dbReference type="SAM" id="MobiDB-lite"/>
    </source>
</evidence>
<keyword evidence="2" id="KW-0677">Repeat</keyword>
<evidence type="ECO:0000313" key="5">
    <source>
        <dbReference type="EMBL" id="OAD76716.1"/>
    </source>
</evidence>
<accession>A0A167NVU6</accession>
<dbReference type="SUPFAM" id="SSF50978">
    <property type="entry name" value="WD40 repeat-like"/>
    <property type="match status" value="1"/>
</dbReference>
<gene>
    <name evidence="5" type="ORF">PHYBLDRAFT_165233</name>
</gene>
<dbReference type="SMART" id="SM00256">
    <property type="entry name" value="FBOX"/>
    <property type="match status" value="1"/>
</dbReference>
<feature type="region of interest" description="Disordered" evidence="3">
    <location>
        <begin position="368"/>
        <end position="430"/>
    </location>
</feature>
<name>A0A167NVU6_PHYB8</name>
<organism evidence="5 6">
    <name type="scientific">Phycomyces blakesleeanus (strain ATCC 8743b / DSM 1359 / FGSC 10004 / NBRC 33097 / NRRL 1555)</name>
    <dbReference type="NCBI Taxonomy" id="763407"/>
    <lineage>
        <taxon>Eukaryota</taxon>
        <taxon>Fungi</taxon>
        <taxon>Fungi incertae sedis</taxon>
        <taxon>Mucoromycota</taxon>
        <taxon>Mucoromycotina</taxon>
        <taxon>Mucoromycetes</taxon>
        <taxon>Mucorales</taxon>
        <taxon>Phycomycetaceae</taxon>
        <taxon>Phycomyces</taxon>
    </lineage>
</organism>
<dbReference type="VEuPathDB" id="FungiDB:PHYBLDRAFT_165233"/>
<dbReference type="PANTHER" id="PTHR44436:SF1">
    <property type="entry name" value="F-BOX_WD REPEAT-CONTAINING PROTEIN 2"/>
    <property type="match status" value="1"/>
</dbReference>
<dbReference type="InterPro" id="IPR001810">
    <property type="entry name" value="F-box_dom"/>
</dbReference>
<dbReference type="Pfam" id="PF12937">
    <property type="entry name" value="F-box-like"/>
    <property type="match status" value="1"/>
</dbReference>
<evidence type="ECO:0000313" key="6">
    <source>
        <dbReference type="Proteomes" id="UP000077315"/>
    </source>
</evidence>
<evidence type="ECO:0000256" key="2">
    <source>
        <dbReference type="ARBA" id="ARBA00022737"/>
    </source>
</evidence>
<evidence type="ECO:0000259" key="4">
    <source>
        <dbReference type="PROSITE" id="PS50181"/>
    </source>
</evidence>
<dbReference type="InterPro" id="IPR036047">
    <property type="entry name" value="F-box-like_dom_sf"/>
</dbReference>
<evidence type="ECO:0000256" key="1">
    <source>
        <dbReference type="ARBA" id="ARBA00022574"/>
    </source>
</evidence>
<reference evidence="6" key="1">
    <citation type="submission" date="2015-06" db="EMBL/GenBank/DDBJ databases">
        <title>Expansion of signal transduction pathways in fungi by whole-genome duplication.</title>
        <authorList>
            <consortium name="DOE Joint Genome Institute"/>
            <person name="Corrochano L.M."/>
            <person name="Kuo A."/>
            <person name="Marcet-Houben M."/>
            <person name="Polaino S."/>
            <person name="Salamov A."/>
            <person name="Villalobos J.M."/>
            <person name="Alvarez M.I."/>
            <person name="Avalos J."/>
            <person name="Benito E.P."/>
            <person name="Benoit I."/>
            <person name="Burger G."/>
            <person name="Camino L.P."/>
            <person name="Canovas D."/>
            <person name="Cerda-Olmedo E."/>
            <person name="Cheng J.-F."/>
            <person name="Dominguez A."/>
            <person name="Elias M."/>
            <person name="Eslava A.P."/>
            <person name="Glaser F."/>
            <person name="Grimwood J."/>
            <person name="Gutierrez G."/>
            <person name="Heitman J."/>
            <person name="Henrissat B."/>
            <person name="Iturriaga E.A."/>
            <person name="Lang B.F."/>
            <person name="Lavin J.L."/>
            <person name="Lee S."/>
            <person name="Li W."/>
            <person name="Lindquist E."/>
            <person name="Lopez-Garcia S."/>
            <person name="Luque E.M."/>
            <person name="Marcos A.T."/>
            <person name="Martin J."/>
            <person name="McCluskey K."/>
            <person name="Medina H.R."/>
            <person name="Miralles-Duran A."/>
            <person name="Miyazaki A."/>
            <person name="Munoz-Torres E."/>
            <person name="Oguiza J.A."/>
            <person name="Ohm R."/>
            <person name="Olmedo M."/>
            <person name="Orejas M."/>
            <person name="Ortiz-Castellanos L."/>
            <person name="Pisabarro A.G."/>
            <person name="Rodriguez-Romero J."/>
            <person name="Ruiz-Herrera J."/>
            <person name="Ruiz-Vazquez R."/>
            <person name="Sanz C."/>
            <person name="Schackwitz W."/>
            <person name="Schmutz J."/>
            <person name="Shahriari M."/>
            <person name="Shelest E."/>
            <person name="Silva-Franco F."/>
            <person name="Soanes D."/>
            <person name="Syed K."/>
            <person name="Tagua V.G."/>
            <person name="Talbot N.J."/>
            <person name="Thon M."/>
            <person name="De vries R.P."/>
            <person name="Wiebenga A."/>
            <person name="Yadav J.S."/>
            <person name="Braun E.L."/>
            <person name="Baker S."/>
            <person name="Garre V."/>
            <person name="Horwitz B."/>
            <person name="Torres-Martinez S."/>
            <person name="Idnurm A."/>
            <person name="Herrera-Estrella A."/>
            <person name="Gabaldon T."/>
            <person name="Grigoriev I.V."/>
        </authorList>
    </citation>
    <scope>NUCLEOTIDE SEQUENCE [LARGE SCALE GENOMIC DNA]</scope>
    <source>
        <strain evidence="6">NRRL 1555(-)</strain>
    </source>
</reference>
<dbReference type="InParanoid" id="A0A167NVU6"/>
<dbReference type="SUPFAM" id="SSF81383">
    <property type="entry name" value="F-box domain"/>
    <property type="match status" value="1"/>
</dbReference>
<feature type="compositionally biased region" description="Low complexity" evidence="3">
    <location>
        <begin position="373"/>
        <end position="392"/>
    </location>
</feature>
<dbReference type="AlphaFoldDB" id="A0A167NVU6"/>
<dbReference type="GeneID" id="28996090"/>
<dbReference type="InterPro" id="IPR042627">
    <property type="entry name" value="FBXW2"/>
</dbReference>
<dbReference type="Proteomes" id="UP000077315">
    <property type="component" value="Unassembled WGS sequence"/>
</dbReference>
<feature type="domain" description="F-box" evidence="4">
    <location>
        <begin position="42"/>
        <end position="88"/>
    </location>
</feature>